<dbReference type="AlphaFoldDB" id="A0A0L0ULD5"/>
<sequence>MSKIIEYSTALSAGSKTTIRVIRFQSIPGHPTSRVVWNMQNLFVILHAAWLPPLQLALVLEHLAGTQTPVNQGFSPAALHIPRIVDDGSSNLCHACMSTFIKENTSRNFRSDMVPLPPELYRLVIGDHWPQDVLSNEGNVKADRA</sequence>
<name>A0A0L0ULD5_9BASI</name>
<keyword evidence="2" id="KW-1185">Reference proteome</keyword>
<dbReference type="EMBL" id="AJIL01003770">
    <property type="protein sequence ID" value="KNE87897.1"/>
    <property type="molecule type" value="Genomic_DNA"/>
</dbReference>
<dbReference type="Proteomes" id="UP000054564">
    <property type="component" value="Unassembled WGS sequence"/>
</dbReference>
<accession>A0A0L0ULD5</accession>
<comment type="caution">
    <text evidence="1">The sequence shown here is derived from an EMBL/GenBank/DDBJ whole genome shotgun (WGS) entry which is preliminary data.</text>
</comment>
<gene>
    <name evidence="1" type="ORF">PSTG_18709</name>
</gene>
<proteinExistence type="predicted"/>
<evidence type="ECO:0000313" key="2">
    <source>
        <dbReference type="Proteomes" id="UP000054564"/>
    </source>
</evidence>
<protein>
    <submittedName>
        <fullName evidence="1">Uncharacterized protein</fullName>
    </submittedName>
</protein>
<evidence type="ECO:0000313" key="1">
    <source>
        <dbReference type="EMBL" id="KNE87897.1"/>
    </source>
</evidence>
<organism evidence="1 2">
    <name type="scientific">Puccinia striiformis f. sp. tritici PST-78</name>
    <dbReference type="NCBI Taxonomy" id="1165861"/>
    <lineage>
        <taxon>Eukaryota</taxon>
        <taxon>Fungi</taxon>
        <taxon>Dikarya</taxon>
        <taxon>Basidiomycota</taxon>
        <taxon>Pucciniomycotina</taxon>
        <taxon>Pucciniomycetes</taxon>
        <taxon>Pucciniales</taxon>
        <taxon>Pucciniaceae</taxon>
        <taxon>Puccinia</taxon>
    </lineage>
</organism>
<reference evidence="2" key="1">
    <citation type="submission" date="2014-03" db="EMBL/GenBank/DDBJ databases">
        <title>The Genome Sequence of Puccinia striiformis f. sp. tritici PST-78.</title>
        <authorList>
            <consortium name="The Broad Institute Genome Sequencing Platform"/>
            <person name="Cuomo C."/>
            <person name="Hulbert S."/>
            <person name="Chen X."/>
            <person name="Walker B."/>
            <person name="Young S.K."/>
            <person name="Zeng Q."/>
            <person name="Gargeya S."/>
            <person name="Fitzgerald M."/>
            <person name="Haas B."/>
            <person name="Abouelleil A."/>
            <person name="Alvarado L."/>
            <person name="Arachchi H.M."/>
            <person name="Berlin A.M."/>
            <person name="Chapman S.B."/>
            <person name="Goldberg J."/>
            <person name="Griggs A."/>
            <person name="Gujja S."/>
            <person name="Hansen M."/>
            <person name="Howarth C."/>
            <person name="Imamovic A."/>
            <person name="Larimer J."/>
            <person name="McCowan C."/>
            <person name="Montmayeur A."/>
            <person name="Murphy C."/>
            <person name="Neiman D."/>
            <person name="Pearson M."/>
            <person name="Priest M."/>
            <person name="Roberts A."/>
            <person name="Saif S."/>
            <person name="Shea T."/>
            <person name="Sisk P."/>
            <person name="Sykes S."/>
            <person name="Wortman J."/>
            <person name="Nusbaum C."/>
            <person name="Birren B."/>
        </authorList>
    </citation>
    <scope>NUCLEOTIDE SEQUENCE [LARGE SCALE GENOMIC DNA]</scope>
    <source>
        <strain evidence="2">race PST-78</strain>
    </source>
</reference>